<dbReference type="Proteomes" id="UP001281147">
    <property type="component" value="Unassembled WGS sequence"/>
</dbReference>
<protein>
    <submittedName>
        <fullName evidence="1">Uncharacterized protein</fullName>
    </submittedName>
</protein>
<gene>
    <name evidence="1" type="ORF">LTR37_017862</name>
</gene>
<dbReference type="EMBL" id="JAUTXU010000238">
    <property type="protein sequence ID" value="KAK3696609.1"/>
    <property type="molecule type" value="Genomic_DNA"/>
</dbReference>
<reference evidence="1" key="1">
    <citation type="submission" date="2023-07" db="EMBL/GenBank/DDBJ databases">
        <title>Black Yeasts Isolated from many extreme environments.</title>
        <authorList>
            <person name="Coleine C."/>
            <person name="Stajich J.E."/>
            <person name="Selbmann L."/>
        </authorList>
    </citation>
    <scope>NUCLEOTIDE SEQUENCE</scope>
    <source>
        <strain evidence="1">CCFEE 5714</strain>
    </source>
</reference>
<evidence type="ECO:0000313" key="2">
    <source>
        <dbReference type="Proteomes" id="UP001281147"/>
    </source>
</evidence>
<sequence length="727" mass="82195">MTSTCMKRLLRERERFTKDSTEFFVNFKDDNVRSFEAYITGPEDSLYRHKFVKLRFDIPDNYPLKPPKVKFIQHTGDRIHPNLYTDRKVCLSILGTWQGRPWCPSMTIEGVLITIRSLLDNKPYLHEPNQRDSATLNRYVQYNTWRWLLLDYVVHERDADAKAFLNSYIRQHGVNMISELERQMYANYGAIPRIHSEEDKAPAYLVQAILNGLPRENRFINGKPSSSDEIWINGVIRTGRTDEQKTAMCRRMTKKCAAAVGLDGSFIWVYISDLARAAEFGSVLPEPGEEEAWYDTLPDEVKKRYNTAQLIRCLSSVVLRFPAYFMPLASPVVPSIYVSRKGTGDRLSISRIRPALTHHFTKLRLLNIKPKIHYNLPNQNQLSLYAFGARPPLLRRAATCSLYNFLEYNCKSGLTDLSTLLKVCWVGGSVGDGWRHCSHYIYRQSVTNLIPPHIHLIAQTMQLTVLSTKLSGQTNSEFEHEFRVVHAAATKDMARSLGIITRYVQGVVLSAHDQTLHDLPLTAAKSDLISYAQLTWPSTAVLGGALKTSGYKNSAGKHIFANTDKVFMTEPIGKKSPLASCGKEINILIMTALKPLSSDREIFTKAWNEHADKFSAKCTYYQRNQTMPLTLSEIEPILGGSLFLPELCQLNGGYEEIGFSTLEEAQSFFSDNQAELKKSYATFCDPASFSMPMDCVVQYGEKDIGIQQTIVGKIVSGALTLKTALGV</sequence>
<accession>A0ACC3MIM5</accession>
<name>A0ACC3MIM5_9PEZI</name>
<evidence type="ECO:0000313" key="1">
    <source>
        <dbReference type="EMBL" id="KAK3696609.1"/>
    </source>
</evidence>
<organism evidence="1 2">
    <name type="scientific">Vermiconidia calcicola</name>
    <dbReference type="NCBI Taxonomy" id="1690605"/>
    <lineage>
        <taxon>Eukaryota</taxon>
        <taxon>Fungi</taxon>
        <taxon>Dikarya</taxon>
        <taxon>Ascomycota</taxon>
        <taxon>Pezizomycotina</taxon>
        <taxon>Dothideomycetes</taxon>
        <taxon>Dothideomycetidae</taxon>
        <taxon>Mycosphaerellales</taxon>
        <taxon>Extremaceae</taxon>
        <taxon>Vermiconidia</taxon>
    </lineage>
</organism>
<proteinExistence type="predicted"/>
<keyword evidence="2" id="KW-1185">Reference proteome</keyword>
<comment type="caution">
    <text evidence="1">The sequence shown here is derived from an EMBL/GenBank/DDBJ whole genome shotgun (WGS) entry which is preliminary data.</text>
</comment>